<dbReference type="Proteomes" id="UP001431572">
    <property type="component" value="Chromosome 1"/>
</dbReference>
<feature type="binding site" evidence="7">
    <location>
        <position position="189"/>
    </location>
    <ligand>
        <name>Mg(2+)</name>
        <dbReference type="ChEBI" id="CHEBI:18420"/>
    </ligand>
</feature>
<dbReference type="EC" id="4.2.1.113" evidence="6 7"/>
<dbReference type="InterPro" id="IPR013341">
    <property type="entry name" value="Mandelate_racemase_N_dom"/>
</dbReference>
<comment type="similarity">
    <text evidence="7">Belongs to the mandelate racemase/muconate lactonizing enzyme family. MenC type 2 subfamily.</text>
</comment>
<evidence type="ECO:0000313" key="10">
    <source>
        <dbReference type="EMBL" id="WJW66409.1"/>
    </source>
</evidence>
<dbReference type="Pfam" id="PF13378">
    <property type="entry name" value="MR_MLE_C"/>
    <property type="match status" value="1"/>
</dbReference>
<proteinExistence type="inferred from homology"/>
<dbReference type="AlphaFoldDB" id="A0A8T7M1E6"/>
<comment type="pathway">
    <text evidence="7">Quinol/quinone metabolism; menaquinone biosynthesis.</text>
</comment>
<dbReference type="InterPro" id="IPR029065">
    <property type="entry name" value="Enolase_C-like"/>
</dbReference>
<dbReference type="SFLD" id="SFLDG00180">
    <property type="entry name" value="muconate_cycloisomerase"/>
    <property type="match status" value="1"/>
</dbReference>
<dbReference type="Gene3D" id="3.20.20.120">
    <property type="entry name" value="Enolase-like C-terminal domain"/>
    <property type="match status" value="1"/>
</dbReference>
<evidence type="ECO:0000256" key="6">
    <source>
        <dbReference type="ARBA" id="ARBA00029491"/>
    </source>
</evidence>
<evidence type="ECO:0000313" key="12">
    <source>
        <dbReference type="Proteomes" id="UP001431572"/>
    </source>
</evidence>
<dbReference type="PANTHER" id="PTHR48073:SF5">
    <property type="entry name" value="O-SUCCINYLBENZOATE SYNTHASE"/>
    <property type="match status" value="1"/>
</dbReference>
<dbReference type="Pfam" id="PF02746">
    <property type="entry name" value="MR_MLE_N"/>
    <property type="match status" value="1"/>
</dbReference>
<evidence type="ECO:0000256" key="5">
    <source>
        <dbReference type="ARBA" id="ARBA00023239"/>
    </source>
</evidence>
<name>A0A8T7M1E6_9CHLR</name>
<dbReference type="InterPro" id="IPR010197">
    <property type="entry name" value="OSBS/NAAAR"/>
</dbReference>
<gene>
    <name evidence="7 9" type="primary">menC</name>
    <name evidence="9" type="ORF">HXX08_01420</name>
    <name evidence="10" type="ORF">OZ401_002205</name>
</gene>
<dbReference type="NCBIfam" id="TIGR01928">
    <property type="entry name" value="menC_lowGC_arch"/>
    <property type="match status" value="1"/>
</dbReference>
<comment type="pathway">
    <text evidence="7">Quinol/quinone metabolism; 1,4-dihydroxy-2-naphthoate biosynthesis; 1,4-dihydroxy-2-naphthoate from chorismate: step 4/7.</text>
</comment>
<accession>A0A8T7M1E6</accession>
<evidence type="ECO:0000256" key="7">
    <source>
        <dbReference type="HAMAP-Rule" id="MF_01933"/>
    </source>
</evidence>
<dbReference type="GO" id="GO:0009234">
    <property type="term" value="P:menaquinone biosynthetic process"/>
    <property type="evidence" value="ECO:0007669"/>
    <property type="project" value="UniProtKB-UniRule"/>
</dbReference>
<evidence type="ECO:0000256" key="4">
    <source>
        <dbReference type="ARBA" id="ARBA00022842"/>
    </source>
</evidence>
<dbReference type="SFLD" id="SFLDS00001">
    <property type="entry name" value="Enolase"/>
    <property type="match status" value="1"/>
</dbReference>
<keyword evidence="4 7" id="KW-0460">Magnesium</keyword>
<dbReference type="SFLD" id="SFLDF00009">
    <property type="entry name" value="o-succinylbenzoate_synthase"/>
    <property type="match status" value="1"/>
</dbReference>
<dbReference type="GO" id="GO:0043748">
    <property type="term" value="F:O-succinylbenzoate synthase activity"/>
    <property type="evidence" value="ECO:0007669"/>
    <property type="project" value="UniProtKB-EC"/>
</dbReference>
<feature type="binding site" evidence="7">
    <location>
        <position position="239"/>
    </location>
    <ligand>
        <name>Mg(2+)</name>
        <dbReference type="ChEBI" id="CHEBI:18420"/>
    </ligand>
</feature>
<evidence type="ECO:0000313" key="11">
    <source>
        <dbReference type="Proteomes" id="UP000521676"/>
    </source>
</evidence>
<dbReference type="GO" id="GO:0016854">
    <property type="term" value="F:racemase and epimerase activity"/>
    <property type="evidence" value="ECO:0007669"/>
    <property type="project" value="UniProtKB-ARBA"/>
</dbReference>
<comment type="catalytic activity">
    <reaction evidence="7">
        <text>(1R,6R)-6-hydroxy-2-succinyl-cyclohexa-2,4-diene-1-carboxylate = 2-succinylbenzoate + H2O</text>
        <dbReference type="Rhea" id="RHEA:10196"/>
        <dbReference type="ChEBI" id="CHEBI:15377"/>
        <dbReference type="ChEBI" id="CHEBI:18325"/>
        <dbReference type="ChEBI" id="CHEBI:58689"/>
        <dbReference type="EC" id="4.2.1.113"/>
    </reaction>
</comment>
<keyword evidence="12" id="KW-1185">Reference proteome</keyword>
<reference evidence="10" key="2">
    <citation type="journal article" date="2024" name="Nature">
        <title>Anoxygenic phototroph of the Chloroflexota uses a type I reaction centre.</title>
        <authorList>
            <person name="Tsuji J.M."/>
            <person name="Shaw N.A."/>
            <person name="Nagashima S."/>
            <person name="Venkiteswaran J.J."/>
            <person name="Schiff S.L."/>
            <person name="Watanabe T."/>
            <person name="Fukui M."/>
            <person name="Hanada S."/>
            <person name="Tank M."/>
            <person name="Neufeld J.D."/>
        </authorList>
    </citation>
    <scope>NUCLEOTIDE SEQUENCE</scope>
    <source>
        <strain evidence="10">L227-S17</strain>
    </source>
</reference>
<dbReference type="SMART" id="SM00922">
    <property type="entry name" value="MR_MLE"/>
    <property type="match status" value="1"/>
</dbReference>
<dbReference type="SUPFAM" id="SSF54826">
    <property type="entry name" value="Enolase N-terminal domain-like"/>
    <property type="match status" value="1"/>
</dbReference>
<evidence type="ECO:0000256" key="2">
    <source>
        <dbReference type="ARBA" id="ARBA00022428"/>
    </source>
</evidence>
<dbReference type="HAMAP" id="MF_01933">
    <property type="entry name" value="MenC_2"/>
    <property type="match status" value="1"/>
</dbReference>
<keyword evidence="2 7" id="KW-0474">Menaquinone biosynthesis</keyword>
<dbReference type="Proteomes" id="UP000521676">
    <property type="component" value="Unassembled WGS sequence"/>
</dbReference>
<protein>
    <recommendedName>
        <fullName evidence="6 7">o-succinylbenzoate synthase</fullName>
        <shortName evidence="7">OSB synthase</shortName>
        <shortName evidence="7">OSBS</shortName>
        <ecNumber evidence="6 7">4.2.1.113</ecNumber>
    </recommendedName>
    <alternativeName>
        <fullName evidence="7">4-(2'-carboxyphenyl)-4-oxybutyric acid synthase</fullName>
    </alternativeName>
    <alternativeName>
        <fullName evidence="7">o-succinylbenzoic acid synthase</fullName>
    </alternativeName>
</protein>
<dbReference type="SUPFAM" id="SSF51604">
    <property type="entry name" value="Enolase C-terminal domain-like"/>
    <property type="match status" value="1"/>
</dbReference>
<evidence type="ECO:0000313" key="9">
    <source>
        <dbReference type="EMBL" id="NWJ44516.1"/>
    </source>
</evidence>
<dbReference type="InterPro" id="IPR036849">
    <property type="entry name" value="Enolase-like_C_sf"/>
</dbReference>
<dbReference type="PANTHER" id="PTHR48073">
    <property type="entry name" value="O-SUCCINYLBENZOATE SYNTHASE-RELATED"/>
    <property type="match status" value="1"/>
</dbReference>
<organism evidence="9 11">
    <name type="scientific">Candidatus Chlorohelix allophototropha</name>
    <dbReference type="NCBI Taxonomy" id="3003348"/>
    <lineage>
        <taxon>Bacteria</taxon>
        <taxon>Bacillati</taxon>
        <taxon>Chloroflexota</taxon>
        <taxon>Chloroflexia</taxon>
        <taxon>Candidatus Chloroheliales</taxon>
        <taxon>Candidatus Chloroheliaceae</taxon>
        <taxon>Candidatus Chlorohelix</taxon>
    </lineage>
</organism>
<dbReference type="CDD" id="cd03317">
    <property type="entry name" value="NAAAR"/>
    <property type="match status" value="1"/>
</dbReference>
<dbReference type="Gene3D" id="3.30.390.10">
    <property type="entry name" value="Enolase-like, N-terminal domain"/>
    <property type="match status" value="1"/>
</dbReference>
<evidence type="ECO:0000256" key="1">
    <source>
        <dbReference type="ARBA" id="ARBA00001968"/>
    </source>
</evidence>
<reference evidence="9 11" key="1">
    <citation type="submission" date="2020-06" db="EMBL/GenBank/DDBJ databases">
        <title>Anoxygenic phototrophic Chloroflexota member uses a Type I reaction center.</title>
        <authorList>
            <person name="Tsuji J.M."/>
            <person name="Shaw N.A."/>
            <person name="Nagashima S."/>
            <person name="Venkiteswaran J."/>
            <person name="Schiff S.L."/>
            <person name="Hanada S."/>
            <person name="Tank M."/>
            <person name="Neufeld J.D."/>
        </authorList>
    </citation>
    <scope>NUCLEOTIDE SEQUENCE [LARGE SCALE GENOMIC DNA]</scope>
    <source>
        <strain evidence="9">L227-S17</strain>
    </source>
</reference>
<evidence type="ECO:0000256" key="3">
    <source>
        <dbReference type="ARBA" id="ARBA00022723"/>
    </source>
</evidence>
<dbReference type="GO" id="GO:0000287">
    <property type="term" value="F:magnesium ion binding"/>
    <property type="evidence" value="ECO:0007669"/>
    <property type="project" value="UniProtKB-UniRule"/>
</dbReference>
<feature type="domain" description="Mandelate racemase/muconate lactonizing enzyme C-terminal" evidence="8">
    <location>
        <begin position="143"/>
        <end position="235"/>
    </location>
</feature>
<dbReference type="InterPro" id="IPR029017">
    <property type="entry name" value="Enolase-like_N"/>
</dbReference>
<dbReference type="RefSeq" id="WP_341468293.1">
    <property type="nucleotide sequence ID" value="NZ_CP128399.1"/>
</dbReference>
<comment type="cofactor">
    <cofactor evidence="1 7">
        <name>a divalent metal cation</name>
        <dbReference type="ChEBI" id="CHEBI:60240"/>
    </cofactor>
</comment>
<comment type="function">
    <text evidence="7">Converts 2-succinyl-6-hydroxy-2,4-cyclohexadiene-1-carboxylate (SHCHC) to 2-succinylbenzoate (OSB).</text>
</comment>
<feature type="binding site" evidence="7">
    <location>
        <position position="214"/>
    </location>
    <ligand>
        <name>Mg(2+)</name>
        <dbReference type="ChEBI" id="CHEBI:18420"/>
    </ligand>
</feature>
<dbReference type="EMBL" id="JACATZ010000001">
    <property type="protein sequence ID" value="NWJ44516.1"/>
    <property type="molecule type" value="Genomic_DNA"/>
</dbReference>
<keyword evidence="5 7" id="KW-0456">Lyase</keyword>
<feature type="active site" description="Proton donor" evidence="7">
    <location>
        <position position="164"/>
    </location>
</feature>
<sequence>MKLVRIELYHVRMNLKDAFETSFGRKSELNHLIIKLYDESGAIGWGETASPSKPDYCPETLETCLHMQRDFLIPAILGKSFDTVEEFTGFYEWVRGNNFAKAGLEMAVWDLLAKSRGISLSKMLGGTRPYIESGVSLGIEPDINTLLSKIEKYLAEGYKRIKLKIKPGRDLTVLAEVRRHYPDVPLTADANSAYTLKDIAHLKQFDRFNLAMIEQPLAYDDIVDHALLQRELETPVCLDESIHSVENARHALELGSCRVINIKPGRVGGLLEARKIHDVCQQYDVPVWCGGMHEYGIGRAHNVALCSLPNFSMPGDVSGSDKYFEEDLTQPRVLAPNGRITVPTDNPGIGYEVNEETLKRHLAGTYNFT</sequence>
<dbReference type="InterPro" id="IPR013342">
    <property type="entry name" value="Mandelate_racemase_C"/>
</dbReference>
<keyword evidence="3 7" id="KW-0479">Metal-binding</keyword>
<feature type="active site" description="Proton acceptor" evidence="7">
    <location>
        <position position="263"/>
    </location>
</feature>
<evidence type="ECO:0000259" key="8">
    <source>
        <dbReference type="SMART" id="SM00922"/>
    </source>
</evidence>
<dbReference type="InterPro" id="IPR047585">
    <property type="entry name" value="MenC"/>
</dbReference>
<dbReference type="EMBL" id="CP128399">
    <property type="protein sequence ID" value="WJW66409.1"/>
    <property type="molecule type" value="Genomic_DNA"/>
</dbReference>